<dbReference type="Gene3D" id="3.30.420.10">
    <property type="entry name" value="Ribonuclease H-like superfamily/Ribonuclease H"/>
    <property type="match status" value="1"/>
</dbReference>
<dbReference type="PROSITE" id="PS50013">
    <property type="entry name" value="CHROMO_2"/>
    <property type="match status" value="1"/>
</dbReference>
<organism evidence="5 6">
    <name type="scientific">Crotalus adamanteus</name>
    <name type="common">Eastern diamondback rattlesnake</name>
    <dbReference type="NCBI Taxonomy" id="8729"/>
    <lineage>
        <taxon>Eukaryota</taxon>
        <taxon>Metazoa</taxon>
        <taxon>Chordata</taxon>
        <taxon>Craniata</taxon>
        <taxon>Vertebrata</taxon>
        <taxon>Euteleostomi</taxon>
        <taxon>Lepidosauria</taxon>
        <taxon>Squamata</taxon>
        <taxon>Bifurcata</taxon>
        <taxon>Unidentata</taxon>
        <taxon>Episquamata</taxon>
        <taxon>Toxicofera</taxon>
        <taxon>Serpentes</taxon>
        <taxon>Colubroidea</taxon>
        <taxon>Viperidae</taxon>
        <taxon>Crotalinae</taxon>
        <taxon>Crotalus</taxon>
    </lineage>
</organism>
<dbReference type="CDD" id="cd18975">
    <property type="entry name" value="CD_MarY1_POL_like"/>
    <property type="match status" value="1"/>
</dbReference>
<dbReference type="AlphaFoldDB" id="A0AAW1BZZ8"/>
<dbReference type="EMBL" id="JAOTOJ010000002">
    <property type="protein sequence ID" value="KAK9407162.1"/>
    <property type="molecule type" value="Genomic_DNA"/>
</dbReference>
<evidence type="ECO:0000259" key="4">
    <source>
        <dbReference type="PROSITE" id="PS50994"/>
    </source>
</evidence>
<name>A0AAW1BZZ8_CROAD</name>
<reference evidence="5 6" key="1">
    <citation type="journal article" date="2024" name="Proc. Natl. Acad. Sci. U.S.A.">
        <title>The genetic regulatory architecture and epigenomic basis for age-related changes in rattlesnake venom.</title>
        <authorList>
            <person name="Hogan M.P."/>
            <person name="Holding M.L."/>
            <person name="Nystrom G.S."/>
            <person name="Colston T.J."/>
            <person name="Bartlett D.A."/>
            <person name="Mason A.J."/>
            <person name="Ellsworth S.A."/>
            <person name="Rautsaw R.M."/>
            <person name="Lawrence K.C."/>
            <person name="Strickland J.L."/>
            <person name="He B."/>
            <person name="Fraser P."/>
            <person name="Margres M.J."/>
            <person name="Gilbert D.M."/>
            <person name="Gibbs H.L."/>
            <person name="Parkinson C.L."/>
            <person name="Rokyta D.R."/>
        </authorList>
    </citation>
    <scope>NUCLEOTIDE SEQUENCE [LARGE SCALE GENOMIC DNA]</scope>
    <source>
        <strain evidence="5">DRR0105</strain>
    </source>
</reference>
<feature type="region of interest" description="Disordered" evidence="2">
    <location>
        <begin position="471"/>
        <end position="500"/>
    </location>
</feature>
<dbReference type="GO" id="GO:0003676">
    <property type="term" value="F:nucleic acid binding"/>
    <property type="evidence" value="ECO:0007669"/>
    <property type="project" value="InterPro"/>
</dbReference>
<comment type="subcellular location">
    <subcellularLocation>
        <location evidence="1">Nucleus</location>
    </subcellularLocation>
</comment>
<dbReference type="InterPro" id="IPR001584">
    <property type="entry name" value="Integrase_cat-core"/>
</dbReference>
<dbReference type="SMART" id="SM00298">
    <property type="entry name" value="CHROMO"/>
    <property type="match status" value="1"/>
</dbReference>
<dbReference type="InterPro" id="IPR050951">
    <property type="entry name" value="Retrovirus_Pol_polyprotein"/>
</dbReference>
<proteinExistence type="predicted"/>
<feature type="domain" description="Chromo" evidence="3">
    <location>
        <begin position="274"/>
        <end position="332"/>
    </location>
</feature>
<evidence type="ECO:0000256" key="2">
    <source>
        <dbReference type="SAM" id="MobiDB-lite"/>
    </source>
</evidence>
<feature type="domain" description="Integrase catalytic" evidence="4">
    <location>
        <begin position="1"/>
        <end position="136"/>
    </location>
</feature>
<dbReference type="InterPro" id="IPR023780">
    <property type="entry name" value="Chromo_domain"/>
</dbReference>
<dbReference type="Gene3D" id="2.40.50.40">
    <property type="match status" value="1"/>
</dbReference>
<protein>
    <submittedName>
        <fullName evidence="5">Uncharacterized protein</fullName>
    </submittedName>
</protein>
<dbReference type="GO" id="GO:0005634">
    <property type="term" value="C:nucleus"/>
    <property type="evidence" value="ECO:0007669"/>
    <property type="project" value="UniProtKB-SubCell"/>
</dbReference>
<dbReference type="Pfam" id="PF00385">
    <property type="entry name" value="Chromo"/>
    <property type="match status" value="1"/>
</dbReference>
<dbReference type="InterPro" id="IPR012337">
    <property type="entry name" value="RNaseH-like_sf"/>
</dbReference>
<accession>A0AAW1BZZ8</accession>
<comment type="caution">
    <text evidence="5">The sequence shown here is derived from an EMBL/GenBank/DDBJ whole genome shotgun (WGS) entry which is preliminary data.</text>
</comment>
<sequence>MDFIVDLPDNRGYNTIWTVVDLFSKQAHFIPCKGLPSARRLSRLFIQHIYRLHGTPRRIISDRGLGSAQGLSSAYHPSTNGAAERANAVVERYLRSYVSFQQTDWVDLLPFAEVPYNNTVHSSTGYTPFKVVHGVEFNPIPEWSLEPDRGRDSQTWLLQVTGLWERVREARKKAEAAVKIQADKKRAEHEPFRVGDWVYLATKYLRLRIPCRKLGPKYVGPFQITKIINPVTVQLRLPAALGKVHPIFHCSLLKRTRGPASTTRGPGPVMGSFYEVQDILDSRVRRRKLQYLIHWKGYPISEATWVGAGDVNAPKLLRKFHHRCPTKPGGDRCNMTHATSSFPFSGRGVVEGAACQAPKGLTYTWGRGNTMDTPPYPVDAEIPAATAKNYTRQRAGAAHLPDPAILAWAAANSLLDSTLPEHQLLPGRAELQLTPACWGNADARTQEPSGTAQDRGECSRHDWRTFQPCSGWTRGGEDSPVGRHSSWGQMGGWRQYTEAG</sequence>
<dbReference type="InterPro" id="IPR016197">
    <property type="entry name" value="Chromo-like_dom_sf"/>
</dbReference>
<evidence type="ECO:0000259" key="3">
    <source>
        <dbReference type="PROSITE" id="PS50013"/>
    </source>
</evidence>
<gene>
    <name evidence="5" type="ORF">NXF25_005936</name>
</gene>
<dbReference type="SUPFAM" id="SSF53098">
    <property type="entry name" value="Ribonuclease H-like"/>
    <property type="match status" value="1"/>
</dbReference>
<dbReference type="PANTHER" id="PTHR37984">
    <property type="entry name" value="PROTEIN CBG26694"/>
    <property type="match status" value="1"/>
</dbReference>
<dbReference type="InterPro" id="IPR036397">
    <property type="entry name" value="RNaseH_sf"/>
</dbReference>
<dbReference type="SUPFAM" id="SSF54160">
    <property type="entry name" value="Chromo domain-like"/>
    <property type="match status" value="1"/>
</dbReference>
<dbReference type="InterPro" id="IPR000953">
    <property type="entry name" value="Chromo/chromo_shadow_dom"/>
</dbReference>
<dbReference type="PANTHER" id="PTHR37984:SF15">
    <property type="entry name" value="INTEGRASE CATALYTIC DOMAIN-CONTAINING PROTEIN"/>
    <property type="match status" value="1"/>
</dbReference>
<dbReference type="InterPro" id="IPR056924">
    <property type="entry name" value="SH3_Tf2-1"/>
</dbReference>
<dbReference type="Pfam" id="PF24626">
    <property type="entry name" value="SH3_Tf2-1"/>
    <property type="match status" value="1"/>
</dbReference>
<evidence type="ECO:0000313" key="6">
    <source>
        <dbReference type="Proteomes" id="UP001474421"/>
    </source>
</evidence>
<dbReference type="PROSITE" id="PS50994">
    <property type="entry name" value="INTEGRASE"/>
    <property type="match status" value="1"/>
</dbReference>
<dbReference type="Proteomes" id="UP001474421">
    <property type="component" value="Unassembled WGS sequence"/>
</dbReference>
<keyword evidence="6" id="KW-1185">Reference proteome</keyword>
<evidence type="ECO:0000256" key="1">
    <source>
        <dbReference type="ARBA" id="ARBA00004123"/>
    </source>
</evidence>
<evidence type="ECO:0000313" key="5">
    <source>
        <dbReference type="EMBL" id="KAK9407162.1"/>
    </source>
</evidence>
<dbReference type="GO" id="GO:0015074">
    <property type="term" value="P:DNA integration"/>
    <property type="evidence" value="ECO:0007669"/>
    <property type="project" value="InterPro"/>
</dbReference>